<keyword evidence="3" id="KW-1185">Reference proteome</keyword>
<dbReference type="Proteomes" id="UP001216907">
    <property type="component" value="Unassembled WGS sequence"/>
</dbReference>
<accession>A0ABT6FDM2</accession>
<evidence type="ECO:0000256" key="1">
    <source>
        <dbReference type="SAM" id="SignalP"/>
    </source>
</evidence>
<dbReference type="EMBL" id="JARRAG010000002">
    <property type="protein sequence ID" value="MDG3005679.1"/>
    <property type="molecule type" value="Genomic_DNA"/>
</dbReference>
<evidence type="ECO:0008006" key="4">
    <source>
        <dbReference type="Google" id="ProtNLM"/>
    </source>
</evidence>
<evidence type="ECO:0000313" key="3">
    <source>
        <dbReference type="Proteomes" id="UP001216907"/>
    </source>
</evidence>
<gene>
    <name evidence="2" type="ORF">PZE19_17970</name>
</gene>
<sequence length="262" mass="26745">MNKITLALAMGAGLVLSAAAPTAHATPIVQQLDAPDISASAFNSLFKPIAEAPPITAEYRFINTPLTGVVQSQVLEGTGAYAGVYAYAYQFGVKNVTDSSGEPTSVNSASLQFNATPTRADLLGTGGPGSAVFVVKDGTVGGLSLPAASPGSVVQAPSSIAWLPGDKTGALTFQYLDATKSTDPLGAGATSGTIVVLTTEKWTNKLVSLQNANPQIVYPSAYASEGGPIQEVPVPEPSTVLAWAGMIAAAGVVQRRRSRRAV</sequence>
<keyword evidence="1" id="KW-0732">Signal</keyword>
<organism evidence="2 3">
    <name type="scientific">Paludisphaera mucosa</name>
    <dbReference type="NCBI Taxonomy" id="3030827"/>
    <lineage>
        <taxon>Bacteria</taxon>
        <taxon>Pseudomonadati</taxon>
        <taxon>Planctomycetota</taxon>
        <taxon>Planctomycetia</taxon>
        <taxon>Isosphaerales</taxon>
        <taxon>Isosphaeraceae</taxon>
        <taxon>Paludisphaera</taxon>
    </lineage>
</organism>
<comment type="caution">
    <text evidence="2">The sequence shown here is derived from an EMBL/GenBank/DDBJ whole genome shotgun (WGS) entry which is preliminary data.</text>
</comment>
<name>A0ABT6FDM2_9BACT</name>
<feature type="signal peptide" evidence="1">
    <location>
        <begin position="1"/>
        <end position="25"/>
    </location>
</feature>
<proteinExistence type="predicted"/>
<reference evidence="2 3" key="1">
    <citation type="submission" date="2023-03" db="EMBL/GenBank/DDBJ databases">
        <title>Paludisphaera mucosa sp. nov. a novel planctomycete from northern fen.</title>
        <authorList>
            <person name="Ivanova A."/>
        </authorList>
    </citation>
    <scope>NUCLEOTIDE SEQUENCE [LARGE SCALE GENOMIC DNA]</scope>
    <source>
        <strain evidence="2 3">Pla2</strain>
    </source>
</reference>
<feature type="chain" id="PRO_5046902185" description="PEP-CTERM protein-sorting domain-containing protein" evidence="1">
    <location>
        <begin position="26"/>
        <end position="262"/>
    </location>
</feature>
<evidence type="ECO:0000313" key="2">
    <source>
        <dbReference type="EMBL" id="MDG3005679.1"/>
    </source>
</evidence>
<dbReference type="RefSeq" id="WP_277862010.1">
    <property type="nucleotide sequence ID" value="NZ_JARRAG010000002.1"/>
</dbReference>
<protein>
    <recommendedName>
        <fullName evidence="4">PEP-CTERM protein-sorting domain-containing protein</fullName>
    </recommendedName>
</protein>